<protein>
    <recommendedName>
        <fullName evidence="3">Ig-like domain (Group 3)</fullName>
    </recommendedName>
</protein>
<evidence type="ECO:0000313" key="2">
    <source>
        <dbReference type="Proteomes" id="UP000187280"/>
    </source>
</evidence>
<reference evidence="1 2" key="1">
    <citation type="submission" date="2016-10" db="EMBL/GenBank/DDBJ databases">
        <authorList>
            <person name="de Groot N.N."/>
        </authorList>
    </citation>
    <scope>NUCLEOTIDE SEQUENCE [LARGE SCALE GENOMIC DNA]</scope>
    <source>
        <strain evidence="1 2">ATCC 29281</strain>
    </source>
</reference>
<sequence>MVNAVTALPAPNLPQMTSDNSISLNDLNVAGGVFVRIQQYDDAARGDYITVLWDNLPVKEVIVDDLASDFPIVVVITTGLDVGVHSISYTSRDVAGNTGTSYKVTVEIIDGKPEIKYPAPVFSDAVNSVIYQSSITANAGTYVYVGPYTDIKVNDTVTLYWMGKSASGDITNGGVESQIILASNITAGMTFFIPESKLEVLKDKGILLASYQVRRNGVILGVSEFSEAILDLSGSVDELSMIISTGAVNTDYNAVHLYPYNQGVVKGQAGSTVVLSAVGNAVFNESGSSTYQPILNQNGESSFKLRSSVQNNVEVTAEALNNPGVSVRQVVRFGSYTQGNGNIQYLNYSTGAPANGITPCSIYLKTAQSSGLRAEITQVRVSVTGSATIDGYFTNTADILLNSDKSCEIDIINSIAENVDVVLSLPESSGSINRLTVAFKSF</sequence>
<organism evidence="1 2">
    <name type="scientific">Lonsdalea quercina</name>
    <dbReference type="NCBI Taxonomy" id="71657"/>
    <lineage>
        <taxon>Bacteria</taxon>
        <taxon>Pseudomonadati</taxon>
        <taxon>Pseudomonadota</taxon>
        <taxon>Gammaproteobacteria</taxon>
        <taxon>Enterobacterales</taxon>
        <taxon>Pectobacteriaceae</taxon>
        <taxon>Lonsdalea</taxon>
    </lineage>
</organism>
<name>A0A1H3ZFW4_9GAMM</name>
<accession>A0A1H3ZFW4</accession>
<keyword evidence="2" id="KW-1185">Reference proteome</keyword>
<dbReference type="GeneID" id="97764079"/>
<proteinExistence type="predicted"/>
<evidence type="ECO:0000313" key="1">
    <source>
        <dbReference type="EMBL" id="SEA22659.1"/>
    </source>
</evidence>
<dbReference type="RefSeq" id="WP_026741507.1">
    <property type="nucleotide sequence ID" value="NZ_FNQS01000003.1"/>
</dbReference>
<gene>
    <name evidence="1" type="ORF">SAMN02982996_01174</name>
</gene>
<dbReference type="AlphaFoldDB" id="A0A1H3ZFW4"/>
<dbReference type="EMBL" id="FNQS01000003">
    <property type="protein sequence ID" value="SEA22659.1"/>
    <property type="molecule type" value="Genomic_DNA"/>
</dbReference>
<evidence type="ECO:0008006" key="3">
    <source>
        <dbReference type="Google" id="ProtNLM"/>
    </source>
</evidence>
<dbReference type="STRING" id="71657.SAMN02982996_01174"/>
<dbReference type="Proteomes" id="UP000187280">
    <property type="component" value="Unassembled WGS sequence"/>
</dbReference>